<organism evidence="1 2">
    <name type="scientific">Albidovulum salinarum</name>
    <dbReference type="NCBI Taxonomy" id="2984153"/>
    <lineage>
        <taxon>Bacteria</taxon>
        <taxon>Pseudomonadati</taxon>
        <taxon>Pseudomonadota</taxon>
        <taxon>Alphaproteobacteria</taxon>
        <taxon>Rhodobacterales</taxon>
        <taxon>Paracoccaceae</taxon>
        <taxon>Albidovulum</taxon>
    </lineage>
</organism>
<protein>
    <submittedName>
        <fullName evidence="1">Uncharacterized protein</fullName>
    </submittedName>
</protein>
<reference evidence="1 2" key="1">
    <citation type="submission" date="2022-10" db="EMBL/GenBank/DDBJ databases">
        <title>Defluviimonas sp. nov., isolated from ocean surface sediments.</title>
        <authorList>
            <person name="He W."/>
            <person name="Wang L."/>
            <person name="Zhang D.-F."/>
        </authorList>
    </citation>
    <scope>NUCLEOTIDE SEQUENCE [LARGE SCALE GENOMIC DNA]</scope>
    <source>
        <strain evidence="1 2">WL0024</strain>
    </source>
</reference>
<comment type="caution">
    <text evidence="1">The sequence shown here is derived from an EMBL/GenBank/DDBJ whole genome shotgun (WGS) entry which is preliminary data.</text>
</comment>
<name>A0ABT2WYR8_9RHOB</name>
<evidence type="ECO:0000313" key="2">
    <source>
        <dbReference type="Proteomes" id="UP001209535"/>
    </source>
</evidence>
<evidence type="ECO:0000313" key="1">
    <source>
        <dbReference type="EMBL" id="MCU9846826.1"/>
    </source>
</evidence>
<sequence length="125" mass="12832">MGAARHDEQAEIGAGAIRALLVDLPQDLASSLPGLGRLSTVSIGSETFDLRALAQVMPDVVITPLIGPGIDILDLARRLAAFGYGGALRAVTGPIPCPAEVTAEVRGACAGIDFDLLVVAEPARF</sequence>
<dbReference type="EMBL" id="JAOVQO010000002">
    <property type="protein sequence ID" value="MCU9846826.1"/>
    <property type="molecule type" value="Genomic_DNA"/>
</dbReference>
<gene>
    <name evidence="1" type="ORF">OEZ60_02310</name>
</gene>
<accession>A0ABT2WYR8</accession>
<keyword evidence="2" id="KW-1185">Reference proteome</keyword>
<dbReference type="RefSeq" id="WP_263332825.1">
    <property type="nucleotide sequence ID" value="NZ_JAOVQO010000002.1"/>
</dbReference>
<dbReference type="Proteomes" id="UP001209535">
    <property type="component" value="Unassembled WGS sequence"/>
</dbReference>
<proteinExistence type="predicted"/>